<gene>
    <name evidence="11" type="ORF">Adt_00589</name>
</gene>
<dbReference type="SUPFAM" id="SSF47370">
    <property type="entry name" value="Bromodomain"/>
    <property type="match status" value="1"/>
</dbReference>
<feature type="compositionally biased region" description="Basic and acidic residues" evidence="8">
    <location>
        <begin position="622"/>
        <end position="697"/>
    </location>
</feature>
<dbReference type="PANTHER" id="PTHR46136:SF33">
    <property type="entry name" value="TRANSCRIPTION FACTOR GTE10"/>
    <property type="match status" value="1"/>
</dbReference>
<evidence type="ECO:0000256" key="4">
    <source>
        <dbReference type="ARBA" id="ARBA00023117"/>
    </source>
</evidence>
<evidence type="ECO:0000256" key="5">
    <source>
        <dbReference type="ARBA" id="ARBA00023163"/>
    </source>
</evidence>
<proteinExistence type="predicted"/>
<keyword evidence="3" id="KW-0175">Coiled coil</keyword>
<dbReference type="Gene3D" id="1.20.1270.220">
    <property type="match status" value="1"/>
</dbReference>
<feature type="compositionally biased region" description="Low complexity" evidence="8">
    <location>
        <begin position="500"/>
        <end position="515"/>
    </location>
</feature>
<feature type="region of interest" description="Disordered" evidence="8">
    <location>
        <begin position="720"/>
        <end position="782"/>
    </location>
</feature>
<evidence type="ECO:0000256" key="3">
    <source>
        <dbReference type="ARBA" id="ARBA00023054"/>
    </source>
</evidence>
<dbReference type="InterPro" id="IPR036427">
    <property type="entry name" value="Bromodomain-like_sf"/>
</dbReference>
<feature type="region of interest" description="Disordered" evidence="8">
    <location>
        <begin position="132"/>
        <end position="153"/>
    </location>
</feature>
<feature type="region of interest" description="Disordered" evidence="8">
    <location>
        <begin position="438"/>
        <end position="597"/>
    </location>
</feature>
<feature type="region of interest" description="Disordered" evidence="8">
    <location>
        <begin position="620"/>
        <end position="700"/>
    </location>
</feature>
<dbReference type="Gene3D" id="1.20.920.10">
    <property type="entry name" value="Bromodomain-like"/>
    <property type="match status" value="1"/>
</dbReference>
<keyword evidence="2" id="KW-0805">Transcription regulation</keyword>
<accession>A0ABD1VQG2</accession>
<feature type="region of interest" description="Disordered" evidence="8">
    <location>
        <begin position="172"/>
        <end position="203"/>
    </location>
</feature>
<feature type="domain" description="Bromo" evidence="9">
    <location>
        <begin position="225"/>
        <end position="297"/>
    </location>
</feature>
<sequence length="782" mass="87215">MAPTIPIEYNGRRELNKCSKTGVAAMMGKTRKVSKGYSSGFVPDYRHVVESVAESEGFGSSGRGNTEMAASEDLYAPKRKCISLNADGYDSFNVPTQVMSLSEMSHLDRRNLEMRLKKELEQVKMLQTKIASLGSNTSRASPTSDRRSYSEGLKRPVAVESYPMSMNKMAAMPGKKKFPPGRNGPRTKGGAVEGRRTGPVKQGLPQNTNFVMLMKQCETLLNRLMAHQYAWVFNEPVDAVKLNIPDYFNVIKHPMDLGTIKRKLLSGEYSSPMGFAADVRLTFENALTYNPRGNDYHYMAETMKKFFDVRWKPIEKKIPVMADESQPSRSSVIIEAETASSMPPTKKQKTISAENKVKQKPVKHAMSDVEKQKLGTELETLLAELPENIIDFLKESSLNGNQVSEDEIEIDIDTLGDDTLFTLRRLLDEYLLEKQKNPATAEPCEMEIRNDSGLSNSSVEPFKGKEPAREDEDIGGIDPPISSFPVLETEDNAERNRKCSSSSSSSSESGSSSSDSDVRSFADGGSDNVKDSVPAGISKESLVTELNLEQRKNDLGGPDTGESLDGHAEQQSQSNFISVEPNGPEEGESAPPERQVSPEKLYRAALLRSRFADIIIKAQENTLEKGEKQDPEKLRLEMEELERRRKEEKARLQAEAKAAEEARRKAEEEAAAEAKRQRELEREAARQALQKMEKTVDINENSQFMEDLEMFRAAPDEHLQSFIEETSPEHSQSGLGSFKFQASSNPLEQLGLYMKMDDDEEEEGEPKSIPDAPNDPEEGEID</sequence>
<protein>
    <submittedName>
        <fullName evidence="11">Transcription factor GTE10</fullName>
    </submittedName>
</protein>
<feature type="compositionally biased region" description="Polar residues" evidence="8">
    <location>
        <begin position="729"/>
        <end position="747"/>
    </location>
</feature>
<evidence type="ECO:0000259" key="9">
    <source>
        <dbReference type="PROSITE" id="PS50014"/>
    </source>
</evidence>
<dbReference type="PROSITE" id="PS51525">
    <property type="entry name" value="NET"/>
    <property type="match status" value="1"/>
</dbReference>
<evidence type="ECO:0000256" key="8">
    <source>
        <dbReference type="SAM" id="MobiDB-lite"/>
    </source>
</evidence>
<feature type="domain" description="NET" evidence="10">
    <location>
        <begin position="356"/>
        <end position="438"/>
    </location>
</feature>
<keyword evidence="5" id="KW-0804">Transcription</keyword>
<evidence type="ECO:0000256" key="7">
    <source>
        <dbReference type="PROSITE-ProRule" id="PRU00035"/>
    </source>
</evidence>
<comment type="subcellular location">
    <subcellularLocation>
        <location evidence="1">Nucleus</location>
    </subcellularLocation>
</comment>
<dbReference type="PANTHER" id="PTHR46136">
    <property type="entry name" value="TRANSCRIPTION FACTOR GTE8"/>
    <property type="match status" value="1"/>
</dbReference>
<dbReference type="Proteomes" id="UP001604336">
    <property type="component" value="Unassembled WGS sequence"/>
</dbReference>
<evidence type="ECO:0000313" key="11">
    <source>
        <dbReference type="EMBL" id="KAL2539611.1"/>
    </source>
</evidence>
<comment type="caution">
    <text evidence="11">The sequence shown here is derived from an EMBL/GenBank/DDBJ whole genome shotgun (WGS) entry which is preliminary data.</text>
</comment>
<keyword evidence="12" id="KW-1185">Reference proteome</keyword>
<keyword evidence="4 7" id="KW-0103">Bromodomain</keyword>
<dbReference type="PROSITE" id="PS50014">
    <property type="entry name" value="BROMODOMAIN_2"/>
    <property type="match status" value="1"/>
</dbReference>
<organism evidence="11 12">
    <name type="scientific">Abeliophyllum distichum</name>
    <dbReference type="NCBI Taxonomy" id="126358"/>
    <lineage>
        <taxon>Eukaryota</taxon>
        <taxon>Viridiplantae</taxon>
        <taxon>Streptophyta</taxon>
        <taxon>Embryophyta</taxon>
        <taxon>Tracheophyta</taxon>
        <taxon>Spermatophyta</taxon>
        <taxon>Magnoliopsida</taxon>
        <taxon>eudicotyledons</taxon>
        <taxon>Gunneridae</taxon>
        <taxon>Pentapetalae</taxon>
        <taxon>asterids</taxon>
        <taxon>lamiids</taxon>
        <taxon>Lamiales</taxon>
        <taxon>Oleaceae</taxon>
        <taxon>Forsythieae</taxon>
        <taxon>Abeliophyllum</taxon>
    </lineage>
</organism>
<reference evidence="12" key="1">
    <citation type="submission" date="2024-07" db="EMBL/GenBank/DDBJ databases">
        <title>Two chromosome-level genome assemblies of Korean endemic species Abeliophyllum distichum and Forsythia ovata (Oleaceae).</title>
        <authorList>
            <person name="Jang H."/>
        </authorList>
    </citation>
    <scope>NUCLEOTIDE SEQUENCE [LARGE SCALE GENOMIC DNA]</scope>
</reference>
<dbReference type="PRINTS" id="PR00503">
    <property type="entry name" value="BROMODOMAIN"/>
</dbReference>
<dbReference type="InterPro" id="IPR052442">
    <property type="entry name" value="Env_Response_Regulator"/>
</dbReference>
<dbReference type="Pfam" id="PF00439">
    <property type="entry name" value="Bromodomain"/>
    <property type="match status" value="1"/>
</dbReference>
<name>A0ABD1VQG2_9LAMI</name>
<dbReference type="InterPro" id="IPR027353">
    <property type="entry name" value="NET_dom"/>
</dbReference>
<dbReference type="CDD" id="cd05506">
    <property type="entry name" value="Bromo_plant1"/>
    <property type="match status" value="1"/>
</dbReference>
<evidence type="ECO:0000313" key="12">
    <source>
        <dbReference type="Proteomes" id="UP001604336"/>
    </source>
</evidence>
<feature type="compositionally biased region" description="Polar residues" evidence="8">
    <location>
        <begin position="132"/>
        <end position="143"/>
    </location>
</feature>
<dbReference type="InterPro" id="IPR037377">
    <property type="entry name" value="GTE_bromo"/>
</dbReference>
<feature type="region of interest" description="Disordered" evidence="8">
    <location>
        <begin position="338"/>
        <end position="364"/>
    </location>
</feature>
<dbReference type="EMBL" id="JBFOLK010000001">
    <property type="protein sequence ID" value="KAL2539611.1"/>
    <property type="molecule type" value="Genomic_DNA"/>
</dbReference>
<dbReference type="InterPro" id="IPR038336">
    <property type="entry name" value="NET_sf"/>
</dbReference>
<evidence type="ECO:0000259" key="10">
    <source>
        <dbReference type="PROSITE" id="PS51525"/>
    </source>
</evidence>
<evidence type="ECO:0000256" key="1">
    <source>
        <dbReference type="ARBA" id="ARBA00004123"/>
    </source>
</evidence>
<dbReference type="AlphaFoldDB" id="A0ABD1VQG2"/>
<dbReference type="GO" id="GO:0005634">
    <property type="term" value="C:nucleus"/>
    <property type="evidence" value="ECO:0007669"/>
    <property type="project" value="UniProtKB-SubCell"/>
</dbReference>
<evidence type="ECO:0000256" key="2">
    <source>
        <dbReference type="ARBA" id="ARBA00023015"/>
    </source>
</evidence>
<evidence type="ECO:0000256" key="6">
    <source>
        <dbReference type="ARBA" id="ARBA00023242"/>
    </source>
</evidence>
<dbReference type="InterPro" id="IPR001487">
    <property type="entry name" value="Bromodomain"/>
</dbReference>
<dbReference type="Pfam" id="PF17035">
    <property type="entry name" value="BET"/>
    <property type="match status" value="1"/>
</dbReference>
<dbReference type="SMART" id="SM00297">
    <property type="entry name" value="BROMO"/>
    <property type="match status" value="1"/>
</dbReference>
<keyword evidence="6" id="KW-0539">Nucleus</keyword>
<feature type="compositionally biased region" description="Basic and acidic residues" evidence="8">
    <location>
        <begin position="144"/>
        <end position="153"/>
    </location>
</feature>